<dbReference type="CDD" id="cd11386">
    <property type="entry name" value="MCP_signal"/>
    <property type="match status" value="1"/>
</dbReference>
<comment type="subcellular location">
    <subcellularLocation>
        <location evidence="1">Membrane</location>
    </subcellularLocation>
</comment>
<dbReference type="InterPro" id="IPR013655">
    <property type="entry name" value="PAS_fold_3"/>
</dbReference>
<feature type="domain" description="HAMP" evidence="11">
    <location>
        <begin position="471"/>
        <end position="518"/>
    </location>
</feature>
<evidence type="ECO:0000256" key="7">
    <source>
        <dbReference type="SAM" id="MobiDB-lite"/>
    </source>
</evidence>
<feature type="compositionally biased region" description="Basic and acidic residues" evidence="7">
    <location>
        <begin position="783"/>
        <end position="799"/>
    </location>
</feature>
<dbReference type="Pfam" id="PF12729">
    <property type="entry name" value="4HB_MCP_1"/>
    <property type="match status" value="1"/>
</dbReference>
<feature type="coiled-coil region" evidence="6">
    <location>
        <begin position="709"/>
        <end position="736"/>
    </location>
</feature>
<feature type="domain" description="PAS" evidence="10">
    <location>
        <begin position="25"/>
        <end position="60"/>
    </location>
</feature>
<evidence type="ECO:0000259" key="10">
    <source>
        <dbReference type="PROSITE" id="PS50112"/>
    </source>
</evidence>
<evidence type="ECO:0000313" key="12">
    <source>
        <dbReference type="EMBL" id="OAI02758.1"/>
    </source>
</evidence>
<feature type="transmembrane region" description="Helical" evidence="8">
    <location>
        <begin position="166"/>
        <end position="189"/>
    </location>
</feature>
<dbReference type="GO" id="GO:0004888">
    <property type="term" value="F:transmembrane signaling receptor activity"/>
    <property type="evidence" value="ECO:0007669"/>
    <property type="project" value="TreeGrafter"/>
</dbReference>
<dbReference type="SMART" id="SM00283">
    <property type="entry name" value="MA"/>
    <property type="match status" value="1"/>
</dbReference>
<dbReference type="NCBIfam" id="TIGR00229">
    <property type="entry name" value="sensory_box"/>
    <property type="match status" value="1"/>
</dbReference>
<dbReference type="SUPFAM" id="SSF55785">
    <property type="entry name" value="PYP-like sensor domain (PAS domain)"/>
    <property type="match status" value="1"/>
</dbReference>
<evidence type="ECO:0000256" key="3">
    <source>
        <dbReference type="ARBA" id="ARBA00023224"/>
    </source>
</evidence>
<dbReference type="GO" id="GO:0006935">
    <property type="term" value="P:chemotaxis"/>
    <property type="evidence" value="ECO:0007669"/>
    <property type="project" value="UniProtKB-KW"/>
</dbReference>
<dbReference type="SMART" id="SM00304">
    <property type="entry name" value="HAMP"/>
    <property type="match status" value="2"/>
</dbReference>
<evidence type="ECO:0008006" key="14">
    <source>
        <dbReference type="Google" id="ProtNLM"/>
    </source>
</evidence>
<dbReference type="InterPro" id="IPR000014">
    <property type="entry name" value="PAS"/>
</dbReference>
<reference evidence="12 13" key="1">
    <citation type="submission" date="2016-03" db="EMBL/GenBank/DDBJ databases">
        <authorList>
            <person name="Ploux O."/>
        </authorList>
    </citation>
    <scope>NUCLEOTIDE SEQUENCE [LARGE SCALE GENOMIC DNA]</scope>
    <source>
        <strain evidence="12 13">R-45363</strain>
    </source>
</reference>
<evidence type="ECO:0000256" key="1">
    <source>
        <dbReference type="ARBA" id="ARBA00004370"/>
    </source>
</evidence>
<dbReference type="Gene3D" id="3.30.450.20">
    <property type="entry name" value="PAS domain"/>
    <property type="match status" value="1"/>
</dbReference>
<protein>
    <recommendedName>
        <fullName evidence="14">Chemotaxis protein</fullName>
    </recommendedName>
</protein>
<dbReference type="InterPro" id="IPR003660">
    <property type="entry name" value="HAMP_dom"/>
</dbReference>
<dbReference type="FunFam" id="1.10.287.950:FF:000001">
    <property type="entry name" value="Methyl-accepting chemotaxis sensory transducer"/>
    <property type="match status" value="1"/>
</dbReference>
<dbReference type="PANTHER" id="PTHR43531:SF11">
    <property type="entry name" value="METHYL-ACCEPTING CHEMOTAXIS PROTEIN 3"/>
    <property type="match status" value="1"/>
</dbReference>
<keyword evidence="6" id="KW-0175">Coiled coil</keyword>
<dbReference type="Pfam" id="PF00015">
    <property type="entry name" value="MCPsignal"/>
    <property type="match status" value="1"/>
</dbReference>
<feature type="compositionally biased region" description="Basic residues" evidence="7">
    <location>
        <begin position="770"/>
        <end position="782"/>
    </location>
</feature>
<dbReference type="InterPro" id="IPR024478">
    <property type="entry name" value="HlyB_4HB_MCP"/>
</dbReference>
<keyword evidence="8" id="KW-0472">Membrane</keyword>
<feature type="domain" description="HAMP" evidence="11">
    <location>
        <begin position="375"/>
        <end position="427"/>
    </location>
</feature>
<evidence type="ECO:0000256" key="4">
    <source>
        <dbReference type="ARBA" id="ARBA00029447"/>
    </source>
</evidence>
<gene>
    <name evidence="12" type="ORF">A1332_02345</name>
</gene>
<dbReference type="PANTHER" id="PTHR43531">
    <property type="entry name" value="PROTEIN ICFG"/>
    <property type="match status" value="1"/>
</dbReference>
<feature type="transmembrane region" description="Helical" evidence="8">
    <location>
        <begin position="353"/>
        <end position="373"/>
    </location>
</feature>
<evidence type="ECO:0000256" key="5">
    <source>
        <dbReference type="PROSITE-ProRule" id="PRU00284"/>
    </source>
</evidence>
<dbReference type="Gene3D" id="1.10.287.950">
    <property type="entry name" value="Methyl-accepting chemotaxis protein"/>
    <property type="match status" value="1"/>
</dbReference>
<keyword evidence="8" id="KW-0812">Transmembrane</keyword>
<dbReference type="SUPFAM" id="SSF158472">
    <property type="entry name" value="HAMP domain-like"/>
    <property type="match status" value="1"/>
</dbReference>
<dbReference type="Pfam" id="PF00672">
    <property type="entry name" value="HAMP"/>
    <property type="match status" value="1"/>
</dbReference>
<dbReference type="Gene3D" id="6.10.340.10">
    <property type="match status" value="1"/>
</dbReference>
<keyword evidence="2" id="KW-0145">Chemotaxis</keyword>
<dbReference type="PROSITE" id="PS50112">
    <property type="entry name" value="PAS"/>
    <property type="match status" value="1"/>
</dbReference>
<dbReference type="Proteomes" id="UP000078090">
    <property type="component" value="Unassembled WGS sequence"/>
</dbReference>
<keyword evidence="8" id="KW-1133">Transmembrane helix</keyword>
<sequence length="799" mass="87021">MRNNQPVTQHEINLGDDDLIFSKTDGKGQITQINHTFVNISGFSEAELLGKPHNIVRHPDMPVEAFADFWETLRIGRTWTGLVKNRCKNGDHYWVVANATPIIENGKVIAYTSVRHKQTRSQIDVAENAYRLFREAEAKGMRIYQGRVVRDNLSWRIKNMLLKFKIGTRLAGLISLGVLVAIILAVQGLQGLNASQQSLKTVYENRMQPLQNLAVMNELIGDSVNELKGMLDELAKSKTGSESNSDTLQTIDKNTAEIKDRWKTYMVSSLTEDEKRLAERFDDTYKKFEAAIMLPGLEALRTGRTGEAGKLVGLVEHSYLPVDEHLEALKNHLLTMTESEYKAGVSRYETVQMVTFGLLGGSIAILIWLGFAITRSITRPLAQALGVFDKISSGQLDSVIDVEGDDEVSQVLSGLKAMQTRLSSNVAEIRMIVEDAVSGDFSAKMSLDGKQGSDLQIAQLLNQLTETTEVALQDISRVAGALANGDLSQTIIKAYPGLFGETKDGINGTVEALSKIVSEVTSSAGELLNASEQISATSQSLAQSASEQAASVDETSASIEEMAASVNQNAENARITEGMASQASREAIEGGEAVKHTVSAMKLIASKIGIIDDIAYQTNMLALNAAIEAARAGDHGKGFAVVAAEVRKLAERSQIAAQEIGELAESSVMTAESAGKLLDAIVPSIARTSDLVQEIAAASQEQSTGAGQINTAMNQMSQLTQQNASASEELAATAEEMTGQSEQLQLLMSFFRMTGEQSPNERAAYSNRRQTTKKTLYTKKPKFHENSEPEFDLNHFERF</sequence>
<dbReference type="Pfam" id="PF08447">
    <property type="entry name" value="PAS_3"/>
    <property type="match status" value="1"/>
</dbReference>
<comment type="similarity">
    <text evidence="4">Belongs to the methyl-accepting chemotaxis (MCP) protein family.</text>
</comment>
<dbReference type="OrthoDB" id="5560111at2"/>
<dbReference type="InterPro" id="IPR004089">
    <property type="entry name" value="MCPsignal_dom"/>
</dbReference>
<dbReference type="GO" id="GO:0005886">
    <property type="term" value="C:plasma membrane"/>
    <property type="evidence" value="ECO:0007669"/>
    <property type="project" value="TreeGrafter"/>
</dbReference>
<name>A0A177MAL0_METMH</name>
<proteinExistence type="inferred from homology"/>
<feature type="region of interest" description="Disordered" evidence="7">
    <location>
        <begin position="757"/>
        <end position="799"/>
    </location>
</feature>
<dbReference type="CDD" id="cd00130">
    <property type="entry name" value="PAS"/>
    <property type="match status" value="1"/>
</dbReference>
<dbReference type="EMBL" id="LUUG01000082">
    <property type="protein sequence ID" value="OAI02758.1"/>
    <property type="molecule type" value="Genomic_DNA"/>
</dbReference>
<comment type="caution">
    <text evidence="12">The sequence shown here is derived from an EMBL/GenBank/DDBJ whole genome shotgun (WGS) entry which is preliminary data.</text>
</comment>
<dbReference type="GO" id="GO:0007165">
    <property type="term" value="P:signal transduction"/>
    <property type="evidence" value="ECO:0007669"/>
    <property type="project" value="UniProtKB-KW"/>
</dbReference>
<evidence type="ECO:0000313" key="13">
    <source>
        <dbReference type="Proteomes" id="UP000078090"/>
    </source>
</evidence>
<accession>A0A177MAL0</accession>
<feature type="domain" description="Methyl-accepting transducer" evidence="9">
    <location>
        <begin position="523"/>
        <end position="738"/>
    </location>
</feature>
<dbReference type="CDD" id="cd06225">
    <property type="entry name" value="HAMP"/>
    <property type="match status" value="1"/>
</dbReference>
<dbReference type="AlphaFoldDB" id="A0A177MAL0"/>
<dbReference type="RefSeq" id="WP_082879699.1">
    <property type="nucleotide sequence ID" value="NZ_LUUG01000082.1"/>
</dbReference>
<dbReference type="PROSITE" id="PS50885">
    <property type="entry name" value="HAMP"/>
    <property type="match status" value="2"/>
</dbReference>
<organism evidence="12 13">
    <name type="scientific">Methylomonas methanica</name>
    <dbReference type="NCBI Taxonomy" id="421"/>
    <lineage>
        <taxon>Bacteria</taxon>
        <taxon>Pseudomonadati</taxon>
        <taxon>Pseudomonadota</taxon>
        <taxon>Gammaproteobacteria</taxon>
        <taxon>Methylococcales</taxon>
        <taxon>Methylococcaceae</taxon>
        <taxon>Methylomonas</taxon>
    </lineage>
</organism>
<evidence type="ECO:0000259" key="9">
    <source>
        <dbReference type="PROSITE" id="PS50111"/>
    </source>
</evidence>
<keyword evidence="3 5" id="KW-0807">Transducer</keyword>
<evidence type="ECO:0000256" key="2">
    <source>
        <dbReference type="ARBA" id="ARBA00022500"/>
    </source>
</evidence>
<evidence type="ECO:0000256" key="8">
    <source>
        <dbReference type="SAM" id="Phobius"/>
    </source>
</evidence>
<dbReference type="SUPFAM" id="SSF58104">
    <property type="entry name" value="Methyl-accepting chemotaxis protein (MCP) signaling domain"/>
    <property type="match status" value="1"/>
</dbReference>
<dbReference type="InterPro" id="IPR051310">
    <property type="entry name" value="MCP_chemotaxis"/>
</dbReference>
<evidence type="ECO:0000256" key="6">
    <source>
        <dbReference type="SAM" id="Coils"/>
    </source>
</evidence>
<evidence type="ECO:0000259" key="11">
    <source>
        <dbReference type="PROSITE" id="PS50885"/>
    </source>
</evidence>
<dbReference type="PROSITE" id="PS50111">
    <property type="entry name" value="CHEMOTAXIS_TRANSDUC_2"/>
    <property type="match status" value="1"/>
</dbReference>
<dbReference type="InterPro" id="IPR035965">
    <property type="entry name" value="PAS-like_dom_sf"/>
</dbReference>